<proteinExistence type="predicted"/>
<dbReference type="SMART" id="SM00249">
    <property type="entry name" value="PHD"/>
    <property type="match status" value="1"/>
</dbReference>
<feature type="compositionally biased region" description="Basic and acidic residues" evidence="4">
    <location>
        <begin position="783"/>
        <end position="802"/>
    </location>
</feature>
<dbReference type="InterPro" id="IPR056618">
    <property type="entry name" value="Chromo_PTM"/>
</dbReference>
<dbReference type="EMBL" id="NMUH01001294">
    <property type="protein sequence ID" value="MQL91013.1"/>
    <property type="molecule type" value="Genomic_DNA"/>
</dbReference>
<dbReference type="OrthoDB" id="784962at2759"/>
<dbReference type="AlphaFoldDB" id="A0A843VF11"/>
<comment type="caution">
    <text evidence="6">The sequence shown here is derived from an EMBL/GenBank/DDBJ whole genome shotgun (WGS) entry which is preliminary data.</text>
</comment>
<evidence type="ECO:0000256" key="2">
    <source>
        <dbReference type="ARBA" id="ARBA00022771"/>
    </source>
</evidence>
<feature type="region of interest" description="Disordered" evidence="4">
    <location>
        <begin position="915"/>
        <end position="960"/>
    </location>
</feature>
<dbReference type="InterPro" id="IPR011011">
    <property type="entry name" value="Znf_FYVE_PHD"/>
</dbReference>
<keyword evidence="7" id="KW-1185">Reference proteome</keyword>
<dbReference type="InterPro" id="IPR001965">
    <property type="entry name" value="Znf_PHD"/>
</dbReference>
<dbReference type="Pfam" id="PF24294">
    <property type="entry name" value="Chromo_PTM"/>
    <property type="match status" value="1"/>
</dbReference>
<feature type="compositionally biased region" description="Basic residues" evidence="4">
    <location>
        <begin position="820"/>
        <end position="831"/>
    </location>
</feature>
<evidence type="ECO:0000313" key="6">
    <source>
        <dbReference type="EMBL" id="MQL91013.1"/>
    </source>
</evidence>
<evidence type="ECO:0000259" key="5">
    <source>
        <dbReference type="SMART" id="SM00249"/>
    </source>
</evidence>
<name>A0A843VF11_COLES</name>
<organism evidence="6 7">
    <name type="scientific">Colocasia esculenta</name>
    <name type="common">Wild taro</name>
    <name type="synonym">Arum esculentum</name>
    <dbReference type="NCBI Taxonomy" id="4460"/>
    <lineage>
        <taxon>Eukaryota</taxon>
        <taxon>Viridiplantae</taxon>
        <taxon>Streptophyta</taxon>
        <taxon>Embryophyta</taxon>
        <taxon>Tracheophyta</taxon>
        <taxon>Spermatophyta</taxon>
        <taxon>Magnoliopsida</taxon>
        <taxon>Liliopsida</taxon>
        <taxon>Araceae</taxon>
        <taxon>Aroideae</taxon>
        <taxon>Colocasieae</taxon>
        <taxon>Colocasia</taxon>
    </lineage>
</organism>
<dbReference type="SUPFAM" id="SSF57903">
    <property type="entry name" value="FYVE/PHD zinc finger"/>
    <property type="match status" value="1"/>
</dbReference>
<dbReference type="InterPro" id="IPR013083">
    <property type="entry name" value="Znf_RING/FYVE/PHD"/>
</dbReference>
<evidence type="ECO:0000256" key="3">
    <source>
        <dbReference type="ARBA" id="ARBA00022833"/>
    </source>
</evidence>
<feature type="domain" description="Zinc finger PHD-type" evidence="5">
    <location>
        <begin position="1010"/>
        <end position="1058"/>
    </location>
</feature>
<dbReference type="GO" id="GO:0008270">
    <property type="term" value="F:zinc ion binding"/>
    <property type="evidence" value="ECO:0007669"/>
    <property type="project" value="UniProtKB-KW"/>
</dbReference>
<dbReference type="Gene3D" id="3.30.40.10">
    <property type="entry name" value="Zinc/RING finger domain, C3HC4 (zinc finger)"/>
    <property type="match status" value="1"/>
</dbReference>
<keyword evidence="1" id="KW-0479">Metal-binding</keyword>
<dbReference type="Proteomes" id="UP000652761">
    <property type="component" value="Unassembled WGS sequence"/>
</dbReference>
<feature type="region of interest" description="Disordered" evidence="4">
    <location>
        <begin position="783"/>
        <end position="834"/>
    </location>
</feature>
<keyword evidence="3" id="KW-0862">Zinc</keyword>
<evidence type="ECO:0000313" key="7">
    <source>
        <dbReference type="Proteomes" id="UP000652761"/>
    </source>
</evidence>
<accession>A0A843VF11</accession>
<feature type="compositionally biased region" description="Basic residues" evidence="4">
    <location>
        <begin position="919"/>
        <end position="946"/>
    </location>
</feature>
<feature type="compositionally biased region" description="Basic and acidic residues" evidence="4">
    <location>
        <begin position="810"/>
        <end position="819"/>
    </location>
</feature>
<keyword evidence="2" id="KW-0863">Zinc-finger</keyword>
<gene>
    <name evidence="6" type="ORF">Taro_023612</name>
</gene>
<protein>
    <recommendedName>
        <fullName evidence="5">Zinc finger PHD-type domain-containing protein</fullName>
    </recommendedName>
</protein>
<evidence type="ECO:0000256" key="1">
    <source>
        <dbReference type="ARBA" id="ARBA00022723"/>
    </source>
</evidence>
<reference evidence="6" key="1">
    <citation type="submission" date="2017-07" db="EMBL/GenBank/DDBJ databases">
        <title>Taro Niue Genome Assembly and Annotation.</title>
        <authorList>
            <person name="Atibalentja N."/>
            <person name="Keating K."/>
            <person name="Fields C.J."/>
        </authorList>
    </citation>
    <scope>NUCLEOTIDE SEQUENCE</scope>
    <source>
        <strain evidence="6">Niue_2</strain>
        <tissue evidence="6">Leaf</tissue>
    </source>
</reference>
<dbReference type="PANTHER" id="PTHR46508:SF5">
    <property type="entry name" value="PHD-FINGER AND DNA BINDING DOMAIN-CONTAINING PROTEIN"/>
    <property type="match status" value="1"/>
</dbReference>
<dbReference type="PANTHER" id="PTHR46508">
    <property type="entry name" value="PHD FINGER FAMILY PROTEIN"/>
    <property type="match status" value="1"/>
</dbReference>
<evidence type="ECO:0000256" key="4">
    <source>
        <dbReference type="SAM" id="MobiDB-lite"/>
    </source>
</evidence>
<sequence>MCQYSFTYSTELTVSLSNCNKRSAARPGEQGAAQWDSASSGAWANHLSGRPGINSEPFDTGTSHHYYNRDDLNNVIELLKASYTSYAAIISSISAYWRIPAWYPGSGSHIDWEGHGKYLNVAHRFASEMAEGENMVEKEQHTNSSSFCENPQHSTGASVEPCKFEFETANTSHLSGLTRPDAFSECSAASEEAHDCTNFPTLPRTEATYMTGSPSNGDIDLSSKCSQIMQEKQNEPRSSDHILLASEKTNDAVHVHLNNGGYVNCYSFGHIASLLAEELTSKSSGNITKDNNMSAEDIISGQLRAIYKKSMNRYWSAIQKLPVNAQKESCGWCFVCKSPSEQECLLRIIETKVLVGPRNRTVGLHSKDNRKNHILSVVHHVLQIEDGSHGLLSGPWQNPHHKKQWRKQVFKSADVASLKYLLLTLEYHLRRIALSAEWLKPVDSNLTVGSASYFMTSERGVGRKHARKNVSETKRMSDSAVSSLSNCASATTIYWWRGGKLSRQVFHWKMLPRSLASKGARQAGCRKIPGVFYPEGSEFAKRSKHVAWRAVVEMSQNVAQLAYQVKDLDSHIRWNEIGPPLSQLVKDPRKPLKPSWKATICEKCVEGAHVNYLIDFGKRKIIPDAVTKHGVLHEESSESKKYWLDESHVPVNLLKSFEVRNLEQMLKKTSFEVASSVWNRHKMANPRRQRGLSLLLSRGEKPDQNLCVYCLVRKLEIAFSQFCCYSVERTMYLHSLYACNSGLIHKKHFRVPKGAIATTYRCYACKDKKFTYESKETKVLDECKEKGSPNESKDKKPVDGPKGKKFPNGNEDKKVVDGHKSKKSAVGRKDRKGTNKDAKLLCEGKDKKLVDECEGKKISNRCKGKKIVGAYQRNKSEEGFKDKKIVNEINKKRLARSRKRKTKLGKSNVLVLRKSERLAKKKQHMKKGKKRNIGHKKAKQSHKRKDKQVTPEKNNGGISWRRGQRTGICPPYWLNGLLWTRKAYDERAVHFRETRVLLPFPNSKDSLQPVCSLCHKEYDSQVIYIACENCGDWFHGDVFSLTLVNINNIRGFKCHRCRTQSTPVCPYLGDDVDEANLPEENNLVVDHLDDNPGLQCLVYDSQDLLHEHDCSGIDHSQNLDEDQQAVPIPDSGKILILKQSIETTAEIVPTDTDAHPLTEAQAAEHSCVKFDEVKVVDEDHPS</sequence>